<dbReference type="PROSITE" id="PS50017">
    <property type="entry name" value="DEATH_DOMAIN"/>
    <property type="match status" value="1"/>
</dbReference>
<dbReference type="Proteomes" id="UP000515145">
    <property type="component" value="Chromosome 3"/>
</dbReference>
<dbReference type="Gene3D" id="1.10.533.10">
    <property type="entry name" value="Death Domain, Fas"/>
    <property type="match status" value="2"/>
</dbReference>
<dbReference type="GO" id="GO:0042981">
    <property type="term" value="P:regulation of apoptotic process"/>
    <property type="evidence" value="ECO:0007669"/>
    <property type="project" value="InterPro"/>
</dbReference>
<dbReference type="InterPro" id="IPR001875">
    <property type="entry name" value="DED_dom"/>
</dbReference>
<organism evidence="3 4">
    <name type="scientific">Parambassis ranga</name>
    <name type="common">Indian glassy fish</name>
    <dbReference type="NCBI Taxonomy" id="210632"/>
    <lineage>
        <taxon>Eukaryota</taxon>
        <taxon>Metazoa</taxon>
        <taxon>Chordata</taxon>
        <taxon>Craniata</taxon>
        <taxon>Vertebrata</taxon>
        <taxon>Euteleostomi</taxon>
        <taxon>Actinopterygii</taxon>
        <taxon>Neopterygii</taxon>
        <taxon>Teleostei</taxon>
        <taxon>Neoteleostei</taxon>
        <taxon>Acanthomorphata</taxon>
        <taxon>Ovalentaria</taxon>
        <taxon>Ambassidae</taxon>
        <taxon>Parambassis</taxon>
    </lineage>
</organism>
<keyword evidence="3" id="KW-1185">Reference proteome</keyword>
<dbReference type="GeneID" id="114433164"/>
<dbReference type="AlphaFoldDB" id="A0A6P7IAH2"/>
<dbReference type="CTD" id="8772"/>
<protein>
    <submittedName>
        <fullName evidence="4">FAS-associated death domain protein</fullName>
    </submittedName>
</protein>
<feature type="domain" description="DED" evidence="2">
    <location>
        <begin position="5"/>
        <end position="83"/>
    </location>
</feature>
<accession>A0A6P7IAH2</accession>
<evidence type="ECO:0000313" key="4">
    <source>
        <dbReference type="RefSeq" id="XP_028257344.1"/>
    </source>
</evidence>
<dbReference type="OrthoDB" id="100767at2759"/>
<dbReference type="SMART" id="SM00031">
    <property type="entry name" value="DED"/>
    <property type="match status" value="1"/>
</dbReference>
<dbReference type="InterPro" id="IPR016729">
    <property type="entry name" value="FADD"/>
</dbReference>
<dbReference type="GO" id="GO:0089720">
    <property type="term" value="F:caspase binding"/>
    <property type="evidence" value="ECO:0007669"/>
    <property type="project" value="TreeGrafter"/>
</dbReference>
<gene>
    <name evidence="4" type="primary">fadd</name>
</gene>
<dbReference type="PROSITE" id="PS50168">
    <property type="entry name" value="DED"/>
    <property type="match status" value="1"/>
</dbReference>
<proteinExistence type="predicted"/>
<dbReference type="FunCoup" id="A0A6P7IAH2">
    <property type="interactions" value="1471"/>
</dbReference>
<dbReference type="FunFam" id="1.10.533.10:FF:000059">
    <property type="entry name" value="Fas-associated via death domain"/>
    <property type="match status" value="1"/>
</dbReference>
<dbReference type="PANTHER" id="PTHR15077:SF10">
    <property type="entry name" value="FAS-ASSOCIATED DEATH DOMAIN PROTEIN"/>
    <property type="match status" value="1"/>
</dbReference>
<dbReference type="CDD" id="cd08336">
    <property type="entry name" value="DED_FADD"/>
    <property type="match status" value="1"/>
</dbReference>
<dbReference type="GO" id="GO:0045089">
    <property type="term" value="P:positive regulation of innate immune response"/>
    <property type="evidence" value="ECO:0007669"/>
    <property type="project" value="TreeGrafter"/>
</dbReference>
<dbReference type="PANTHER" id="PTHR15077">
    <property type="entry name" value="FAS-ASSOCIATING DEATH DOMAIN-CONTAINING PROTEIN FADD"/>
    <property type="match status" value="1"/>
</dbReference>
<name>A0A6P7IAH2_9TELE</name>
<dbReference type="Pfam" id="PF00531">
    <property type="entry name" value="Death"/>
    <property type="match status" value="1"/>
</dbReference>
<sequence>MSSLKFNAVLLEISNNLSQSQLDNIKWLVRDVIGKRDQEQISTGLKLFQVLTERGKVSAQNTDYLSELLRQIHRQDLSDKLNQFEGESPDSVLSEEERDKLELATEVIAENLGKTWRKLGRRLGLTDVKLESISKRHPTDLEETTRELLKEWRKSKGAQARTEDLIAGLRACQNNMTADKLEDRLVAAGYR</sequence>
<dbReference type="InterPro" id="IPR011029">
    <property type="entry name" value="DEATH-like_dom_sf"/>
</dbReference>
<reference evidence="4" key="1">
    <citation type="submission" date="2025-08" db="UniProtKB">
        <authorList>
            <consortium name="RefSeq"/>
        </authorList>
    </citation>
    <scope>IDENTIFICATION</scope>
</reference>
<evidence type="ECO:0000259" key="2">
    <source>
        <dbReference type="PROSITE" id="PS50168"/>
    </source>
</evidence>
<dbReference type="Pfam" id="PF01335">
    <property type="entry name" value="DED"/>
    <property type="match status" value="1"/>
</dbReference>
<dbReference type="RefSeq" id="XP_028257344.1">
    <property type="nucleotide sequence ID" value="XM_028401543.1"/>
</dbReference>
<dbReference type="InParanoid" id="A0A6P7IAH2"/>
<dbReference type="GO" id="GO:0031265">
    <property type="term" value="C:CD95 death-inducing signaling complex"/>
    <property type="evidence" value="ECO:0007669"/>
    <property type="project" value="TreeGrafter"/>
</dbReference>
<dbReference type="GO" id="GO:0097191">
    <property type="term" value="P:extrinsic apoptotic signaling pathway"/>
    <property type="evidence" value="ECO:0007669"/>
    <property type="project" value="TreeGrafter"/>
</dbReference>
<dbReference type="GO" id="GO:0005123">
    <property type="term" value="F:death receptor binding"/>
    <property type="evidence" value="ECO:0007669"/>
    <property type="project" value="TreeGrafter"/>
</dbReference>
<dbReference type="SMART" id="SM00005">
    <property type="entry name" value="DEATH"/>
    <property type="match status" value="1"/>
</dbReference>
<evidence type="ECO:0000259" key="1">
    <source>
        <dbReference type="PROSITE" id="PS50017"/>
    </source>
</evidence>
<evidence type="ECO:0000313" key="3">
    <source>
        <dbReference type="Proteomes" id="UP000515145"/>
    </source>
</evidence>
<dbReference type="SUPFAM" id="SSF47986">
    <property type="entry name" value="DEATH domain"/>
    <property type="match status" value="1"/>
</dbReference>
<feature type="domain" description="Death" evidence="1">
    <location>
        <begin position="101"/>
        <end position="185"/>
    </location>
</feature>
<dbReference type="InterPro" id="IPR000488">
    <property type="entry name" value="Death_dom"/>
</dbReference>